<reference evidence="2 3" key="1">
    <citation type="submission" date="2016-05" db="EMBL/GenBank/DDBJ databases">
        <title>Genome sequencing reveals origins of a unique bacterial endosymbiosis in the earliest lineages of terrestrial Fungi.</title>
        <authorList>
            <consortium name="DOE Joint Genome Institute"/>
            <person name="Uehling J."/>
            <person name="Gryganskyi A."/>
            <person name="Hameed K."/>
            <person name="Tschaplinski T."/>
            <person name="Misztal P."/>
            <person name="Wu S."/>
            <person name="Desiro A."/>
            <person name="Vande Pol N."/>
            <person name="Du Z.-Y."/>
            <person name="Zienkiewicz A."/>
            <person name="Zienkiewicz K."/>
            <person name="Morin E."/>
            <person name="Tisserant E."/>
            <person name="Splivallo R."/>
            <person name="Hainaut M."/>
            <person name="Henrissat B."/>
            <person name="Ohm R."/>
            <person name="Kuo A."/>
            <person name="Yan J."/>
            <person name="Lipzen A."/>
            <person name="Nolan M."/>
            <person name="Labutti K."/>
            <person name="Barry K."/>
            <person name="Goldstein A."/>
            <person name="Labbe J."/>
            <person name="Schadt C."/>
            <person name="Tuskan G."/>
            <person name="Grigoriev I."/>
            <person name="Martin F."/>
            <person name="Vilgalys R."/>
            <person name="Bonito G."/>
        </authorList>
    </citation>
    <scope>NUCLEOTIDE SEQUENCE [LARGE SCALE GENOMIC DNA]</scope>
    <source>
        <strain evidence="2 3">AG-77</strain>
    </source>
</reference>
<sequence>MLDIIQVSPSESEDIELGSPSTKHARLKSGIPSGTSTPTGFEFVATLPARFRQTSVLNSITSSLTVLTVAFNLLMDSWSRSNVPSRSSTTSLFAKADT</sequence>
<accession>A0A197K1D7</accession>
<name>A0A197K1D7_9FUNG</name>
<protein>
    <submittedName>
        <fullName evidence="2">Uncharacterized protein</fullName>
    </submittedName>
</protein>
<dbReference type="EMBL" id="KV442036">
    <property type="protein sequence ID" value="OAQ30279.1"/>
    <property type="molecule type" value="Genomic_DNA"/>
</dbReference>
<evidence type="ECO:0000256" key="1">
    <source>
        <dbReference type="SAM" id="MobiDB-lite"/>
    </source>
</evidence>
<organism evidence="2 3">
    <name type="scientific">Linnemannia elongata AG-77</name>
    <dbReference type="NCBI Taxonomy" id="1314771"/>
    <lineage>
        <taxon>Eukaryota</taxon>
        <taxon>Fungi</taxon>
        <taxon>Fungi incertae sedis</taxon>
        <taxon>Mucoromycota</taxon>
        <taxon>Mortierellomycotina</taxon>
        <taxon>Mortierellomycetes</taxon>
        <taxon>Mortierellales</taxon>
        <taxon>Mortierellaceae</taxon>
        <taxon>Linnemannia</taxon>
    </lineage>
</organism>
<feature type="region of interest" description="Disordered" evidence="1">
    <location>
        <begin position="1"/>
        <end position="33"/>
    </location>
</feature>
<dbReference type="Proteomes" id="UP000078512">
    <property type="component" value="Unassembled WGS sequence"/>
</dbReference>
<keyword evidence="3" id="KW-1185">Reference proteome</keyword>
<dbReference type="AlphaFoldDB" id="A0A197K1D7"/>
<gene>
    <name evidence="2" type="ORF">K457DRAFT_1875197</name>
</gene>
<evidence type="ECO:0000313" key="3">
    <source>
        <dbReference type="Proteomes" id="UP000078512"/>
    </source>
</evidence>
<proteinExistence type="predicted"/>
<evidence type="ECO:0000313" key="2">
    <source>
        <dbReference type="EMBL" id="OAQ30279.1"/>
    </source>
</evidence>